<evidence type="ECO:0000256" key="3">
    <source>
        <dbReference type="ARBA" id="ARBA00022679"/>
    </source>
</evidence>
<dbReference type="Pfam" id="PF02709">
    <property type="entry name" value="Glyco_transf_7C"/>
    <property type="match status" value="1"/>
</dbReference>
<dbReference type="InterPro" id="IPR027791">
    <property type="entry name" value="Galactosyl_T_C"/>
</dbReference>
<accession>A0ABT4KWD1</accession>
<dbReference type="EMBL" id="JAPWGL010000001">
    <property type="protein sequence ID" value="MCZ4222542.1"/>
    <property type="molecule type" value="Genomic_DNA"/>
</dbReference>
<evidence type="ECO:0000313" key="6">
    <source>
        <dbReference type="EMBL" id="MCZ4222542.1"/>
    </source>
</evidence>
<evidence type="ECO:0000256" key="2">
    <source>
        <dbReference type="ARBA" id="ARBA00022676"/>
    </source>
</evidence>
<keyword evidence="2 6" id="KW-0328">Glycosyltransferase</keyword>
<evidence type="ECO:0000259" key="4">
    <source>
        <dbReference type="Pfam" id="PF00535"/>
    </source>
</evidence>
<gene>
    <name evidence="6" type="ORF">O0931_04460</name>
</gene>
<dbReference type="InterPro" id="IPR029044">
    <property type="entry name" value="Nucleotide-diphossugar_trans"/>
</dbReference>
<dbReference type="Gene3D" id="3.90.550.10">
    <property type="entry name" value="Spore Coat Polysaccharide Biosynthesis Protein SpsA, Chain A"/>
    <property type="match status" value="1"/>
</dbReference>
<evidence type="ECO:0000313" key="7">
    <source>
        <dbReference type="Proteomes" id="UP001144341"/>
    </source>
</evidence>
<dbReference type="InterPro" id="IPR001173">
    <property type="entry name" value="Glyco_trans_2-like"/>
</dbReference>
<dbReference type="SUPFAM" id="SSF53448">
    <property type="entry name" value="Nucleotide-diphospho-sugar transferases"/>
    <property type="match status" value="1"/>
</dbReference>
<evidence type="ECO:0000259" key="5">
    <source>
        <dbReference type="Pfam" id="PF02709"/>
    </source>
</evidence>
<dbReference type="RefSeq" id="WP_269414342.1">
    <property type="nucleotide sequence ID" value="NZ_JAPWGL010000001.1"/>
</dbReference>
<dbReference type="GO" id="GO:0016757">
    <property type="term" value="F:glycosyltransferase activity"/>
    <property type="evidence" value="ECO:0007669"/>
    <property type="project" value="UniProtKB-KW"/>
</dbReference>
<protein>
    <submittedName>
        <fullName evidence="6">Galactosyltransferase-related protein</fullName>
    </submittedName>
</protein>
<keyword evidence="3" id="KW-0808">Transferase</keyword>
<proteinExistence type="inferred from homology"/>
<feature type="domain" description="Galactosyltransferase C-terminal" evidence="5">
    <location>
        <begin position="147"/>
        <end position="205"/>
    </location>
</feature>
<name>A0ABT4KWD1_9SPHI</name>
<sequence>MTVDVSVLCLVKGRHKALENLLSGLSASTKLPDEFILVLMNEEARELPKTPFPVEQVILNHRMPLPLAAARNLASKHARGRLLIFLDVDCIPAPDLIERYRAADSDGHLLNGEVRYLSEGVTDRKGFLSDLDALSKADPIRAGLESLPYELFWSLNFACTAKDYRKIGGFDASFTGYGAEDTDFAFMARRAGIRMKKVSALAYHQYHIDYAPPVNHLADIVANARIFYSKWGKWPMEGWLKEFKKLGLIYWDDQSLKMLRMPDEEELLQSRKS</sequence>
<organism evidence="6 7">
    <name type="scientific">Pedobacter rhodius</name>
    <dbReference type="NCBI Taxonomy" id="3004098"/>
    <lineage>
        <taxon>Bacteria</taxon>
        <taxon>Pseudomonadati</taxon>
        <taxon>Bacteroidota</taxon>
        <taxon>Sphingobacteriia</taxon>
        <taxon>Sphingobacteriales</taxon>
        <taxon>Sphingobacteriaceae</taxon>
        <taxon>Pedobacter</taxon>
    </lineage>
</organism>
<dbReference type="Pfam" id="PF00535">
    <property type="entry name" value="Glycos_transf_2"/>
    <property type="match status" value="1"/>
</dbReference>
<dbReference type="PANTHER" id="PTHR43179:SF12">
    <property type="entry name" value="GALACTOFURANOSYLTRANSFERASE GLFT2"/>
    <property type="match status" value="1"/>
</dbReference>
<keyword evidence="7" id="KW-1185">Reference proteome</keyword>
<comment type="similarity">
    <text evidence="1">Belongs to the glycosyltransferase 2 family.</text>
</comment>
<reference evidence="6" key="1">
    <citation type="submission" date="2022-12" db="EMBL/GenBank/DDBJ databases">
        <title>Genome sequence of SJ11.</title>
        <authorList>
            <person name="Woo H."/>
        </authorList>
    </citation>
    <scope>NUCLEOTIDE SEQUENCE</scope>
    <source>
        <strain evidence="6">SJ11</strain>
    </source>
</reference>
<dbReference type="Proteomes" id="UP001144341">
    <property type="component" value="Unassembled WGS sequence"/>
</dbReference>
<comment type="caution">
    <text evidence="6">The sequence shown here is derived from an EMBL/GenBank/DDBJ whole genome shotgun (WGS) entry which is preliminary data.</text>
</comment>
<evidence type="ECO:0000256" key="1">
    <source>
        <dbReference type="ARBA" id="ARBA00006739"/>
    </source>
</evidence>
<feature type="domain" description="Glycosyltransferase 2-like" evidence="4">
    <location>
        <begin position="66"/>
        <end position="100"/>
    </location>
</feature>
<dbReference type="PANTHER" id="PTHR43179">
    <property type="entry name" value="RHAMNOSYLTRANSFERASE WBBL"/>
    <property type="match status" value="1"/>
</dbReference>